<keyword evidence="6" id="KW-1185">Reference proteome</keyword>
<dbReference type="SMART" id="SM00131">
    <property type="entry name" value="KU"/>
    <property type="match status" value="3"/>
</dbReference>
<dbReference type="InterPro" id="IPR036880">
    <property type="entry name" value="Kunitz_BPTI_sf"/>
</dbReference>
<dbReference type="InterPro" id="IPR002223">
    <property type="entry name" value="Kunitz_BPTI"/>
</dbReference>
<dbReference type="GO" id="GO:0004867">
    <property type="term" value="F:serine-type endopeptidase inhibitor activity"/>
    <property type="evidence" value="ECO:0007669"/>
    <property type="project" value="UniProtKB-KW"/>
</dbReference>
<evidence type="ECO:0000256" key="1">
    <source>
        <dbReference type="ARBA" id="ARBA00022690"/>
    </source>
</evidence>
<dbReference type="PANTHER" id="PTHR10083">
    <property type="entry name" value="KUNITZ-TYPE PROTEASE INHIBITOR-RELATED"/>
    <property type="match status" value="1"/>
</dbReference>
<feature type="domain" description="BPTI/Kunitz inhibitor" evidence="4">
    <location>
        <begin position="83"/>
        <end position="133"/>
    </location>
</feature>
<dbReference type="GO" id="GO:0005615">
    <property type="term" value="C:extracellular space"/>
    <property type="evidence" value="ECO:0007669"/>
    <property type="project" value="TreeGrafter"/>
</dbReference>
<comment type="caution">
    <text evidence="5">The sequence shown here is derived from an EMBL/GenBank/DDBJ whole genome shotgun (WGS) entry which is preliminary data.</text>
</comment>
<dbReference type="OrthoDB" id="5950222at2759"/>
<accession>A0A4C1X7U9</accession>
<dbReference type="Pfam" id="PF00014">
    <property type="entry name" value="Kunitz_BPTI"/>
    <property type="match status" value="3"/>
</dbReference>
<dbReference type="InterPro" id="IPR050098">
    <property type="entry name" value="TFPI/VKTCI-like"/>
</dbReference>
<evidence type="ECO:0000256" key="2">
    <source>
        <dbReference type="ARBA" id="ARBA00022900"/>
    </source>
</evidence>
<dbReference type="InterPro" id="IPR020901">
    <property type="entry name" value="Prtase_inh_Kunz-CS"/>
</dbReference>
<dbReference type="EMBL" id="BGZK01000733">
    <property type="protein sequence ID" value="GBP58337.1"/>
    <property type="molecule type" value="Genomic_DNA"/>
</dbReference>
<dbReference type="AlphaFoldDB" id="A0A4C1X7U9"/>
<dbReference type="Proteomes" id="UP000299102">
    <property type="component" value="Unassembled WGS sequence"/>
</dbReference>
<evidence type="ECO:0000256" key="3">
    <source>
        <dbReference type="ARBA" id="ARBA00023157"/>
    </source>
</evidence>
<dbReference type="PRINTS" id="PR00759">
    <property type="entry name" value="BASICPTASE"/>
</dbReference>
<keyword evidence="3" id="KW-1015">Disulfide bond</keyword>
<name>A0A4C1X7U9_EUMVA</name>
<feature type="domain" description="BPTI/Kunitz inhibitor" evidence="4">
    <location>
        <begin position="143"/>
        <end position="193"/>
    </location>
</feature>
<keyword evidence="2" id="KW-0722">Serine protease inhibitor</keyword>
<dbReference type="PANTHER" id="PTHR10083:SF328">
    <property type="entry name" value="TISSUE FACTOR PATHWAY INHIBITOR"/>
    <property type="match status" value="1"/>
</dbReference>
<reference evidence="5 6" key="1">
    <citation type="journal article" date="2019" name="Commun. Biol.">
        <title>The bagworm genome reveals a unique fibroin gene that provides high tensile strength.</title>
        <authorList>
            <person name="Kono N."/>
            <person name="Nakamura H."/>
            <person name="Ohtoshi R."/>
            <person name="Tomita M."/>
            <person name="Numata K."/>
            <person name="Arakawa K."/>
        </authorList>
    </citation>
    <scope>NUCLEOTIDE SEQUENCE [LARGE SCALE GENOMIC DNA]</scope>
</reference>
<dbReference type="CDD" id="cd00109">
    <property type="entry name" value="Kunitz-type"/>
    <property type="match status" value="2"/>
</dbReference>
<dbReference type="FunFam" id="4.10.410.10:FF:000005">
    <property type="entry name" value="Pancreatic trypsin inhibitor"/>
    <property type="match status" value="1"/>
</dbReference>
<evidence type="ECO:0000313" key="6">
    <source>
        <dbReference type="Proteomes" id="UP000299102"/>
    </source>
</evidence>
<dbReference type="PROSITE" id="PS00280">
    <property type="entry name" value="BPTI_KUNITZ_1"/>
    <property type="match status" value="3"/>
</dbReference>
<proteinExistence type="predicted"/>
<dbReference type="SUPFAM" id="SSF57362">
    <property type="entry name" value="BPTI-like"/>
    <property type="match status" value="3"/>
</dbReference>
<dbReference type="PROSITE" id="PS50279">
    <property type="entry name" value="BPTI_KUNITZ_2"/>
    <property type="match status" value="3"/>
</dbReference>
<gene>
    <name evidence="5" type="primary">Ppn</name>
    <name evidence="5" type="ORF">EVAR_40903_1</name>
</gene>
<evidence type="ECO:0000259" key="4">
    <source>
        <dbReference type="PROSITE" id="PS50279"/>
    </source>
</evidence>
<evidence type="ECO:0000313" key="5">
    <source>
        <dbReference type="EMBL" id="GBP58337.1"/>
    </source>
</evidence>
<sequence>MVGPDACKLPKVKGVCDGYNLRWYFDQARGQCGQFVYGGCLGNDNNFETREACQTQCEPPKREDGCISIPSLYLNLEHVPDQCKQPIEAGSCAGSFPRWAFNAETRKCEQFTWSGCEGNHNKFLSEQACIHRCDAPGVLKEECSLPQEVGNCTEKLAKWSFSQPENRCVPFYYTGCGGNGNRYDDERTCAHECPSAYGKSAGIDGARRERRRGRFALVVIAKFRRARS</sequence>
<organism evidence="5 6">
    <name type="scientific">Eumeta variegata</name>
    <name type="common">Bagworm moth</name>
    <name type="synonym">Eumeta japonica</name>
    <dbReference type="NCBI Taxonomy" id="151549"/>
    <lineage>
        <taxon>Eukaryota</taxon>
        <taxon>Metazoa</taxon>
        <taxon>Ecdysozoa</taxon>
        <taxon>Arthropoda</taxon>
        <taxon>Hexapoda</taxon>
        <taxon>Insecta</taxon>
        <taxon>Pterygota</taxon>
        <taxon>Neoptera</taxon>
        <taxon>Endopterygota</taxon>
        <taxon>Lepidoptera</taxon>
        <taxon>Glossata</taxon>
        <taxon>Ditrysia</taxon>
        <taxon>Tineoidea</taxon>
        <taxon>Psychidae</taxon>
        <taxon>Oiketicinae</taxon>
        <taxon>Eumeta</taxon>
    </lineage>
</organism>
<dbReference type="FunFam" id="4.10.410.10:FF:000020">
    <property type="entry name" value="Collagen, type VI, alpha 3"/>
    <property type="match status" value="1"/>
</dbReference>
<dbReference type="Gene3D" id="4.10.410.10">
    <property type="entry name" value="Pancreatic trypsin inhibitor Kunitz domain"/>
    <property type="match status" value="3"/>
</dbReference>
<feature type="domain" description="BPTI/Kunitz inhibitor" evidence="4">
    <location>
        <begin position="7"/>
        <end position="57"/>
    </location>
</feature>
<keyword evidence="1" id="KW-0646">Protease inhibitor</keyword>
<protein>
    <submittedName>
        <fullName evidence="5">Papilin</fullName>
    </submittedName>
</protein>